<accession>A0AAJ1WWK1</accession>
<dbReference type="PANTHER" id="PTHR34136:SF1">
    <property type="entry name" value="UDP-N-ACETYL-D-MANNOSAMINURONIC ACID TRANSFERASE"/>
    <property type="match status" value="1"/>
</dbReference>
<dbReference type="Pfam" id="PF03808">
    <property type="entry name" value="Glyco_tran_WecG"/>
    <property type="match status" value="1"/>
</dbReference>
<dbReference type="InterPro" id="IPR004629">
    <property type="entry name" value="WecG_TagA_CpsF"/>
</dbReference>
<dbReference type="GO" id="GO:0047244">
    <property type="term" value="F:N-acetylglucosaminyldiphosphoundecaprenol N-acetyl-beta-D-mannosaminyltransferase activity"/>
    <property type="evidence" value="ECO:0007669"/>
    <property type="project" value="UniProtKB-EC"/>
</dbReference>
<proteinExistence type="predicted"/>
<evidence type="ECO:0000313" key="4">
    <source>
        <dbReference type="EMBL" id="MDQ0542278.1"/>
    </source>
</evidence>
<dbReference type="Proteomes" id="UP001223420">
    <property type="component" value="Unassembled WGS sequence"/>
</dbReference>
<comment type="caution">
    <text evidence="4">The sequence shown here is derived from an EMBL/GenBank/DDBJ whole genome shotgun (WGS) entry which is preliminary data.</text>
</comment>
<dbReference type="RefSeq" id="WP_230365671.1">
    <property type="nucleotide sequence ID" value="NZ_JAJALK010000003.1"/>
</dbReference>
<dbReference type="NCBIfam" id="TIGR00696">
    <property type="entry name" value="wecG_tagA_cpsF"/>
    <property type="match status" value="1"/>
</dbReference>
<evidence type="ECO:0000256" key="1">
    <source>
        <dbReference type="ARBA" id="ARBA00022676"/>
    </source>
</evidence>
<reference evidence="4" key="1">
    <citation type="submission" date="2023-07" db="EMBL/GenBank/DDBJ databases">
        <title>Genomic Encyclopedia of Type Strains, Phase IV (KMG-IV): sequencing the most valuable type-strain genomes for metagenomic binning, comparative biology and taxonomic classification.</title>
        <authorList>
            <person name="Goeker M."/>
        </authorList>
    </citation>
    <scope>NUCLEOTIDE SEQUENCE</scope>
    <source>
        <strain evidence="4">DSM 19569</strain>
    </source>
</reference>
<name>A0AAJ1WWK1_9HYPH</name>
<evidence type="ECO:0000313" key="5">
    <source>
        <dbReference type="Proteomes" id="UP001223420"/>
    </source>
</evidence>
<dbReference type="EC" id="2.4.1.187" evidence="4"/>
<protein>
    <submittedName>
        <fullName evidence="4">N-acetylglucosaminyldiphosphoundecaprenol N-acetyl-beta-D-mannosaminyltransferase</fullName>
        <ecNumber evidence="4">2.4.1.187</ecNumber>
    </submittedName>
</protein>
<dbReference type="EMBL" id="JAUSWL010000002">
    <property type="protein sequence ID" value="MDQ0542278.1"/>
    <property type="molecule type" value="Genomic_DNA"/>
</dbReference>
<dbReference type="PANTHER" id="PTHR34136">
    <property type="match status" value="1"/>
</dbReference>
<gene>
    <name evidence="4" type="ORF">QO001_001196</name>
</gene>
<keyword evidence="2 4" id="KW-0808">Transferase</keyword>
<sequence>MRDVEAPGPADPEAAWQDRAGPDRSASPGRGASDPSTTVTLFGYSFHTGSAPAIVAAVAAHHAVGPRTIVTANVDHIVQLAEDADFRDAYARAAARTLDGMPLVWLARATSGRPAERITGHDLLACVLADPPPFARRVFFVAARQDAADTLTTRLQAAGLPDGAVASAVPPFGFEDDASYGRALAERIRTHGTTLLVMGVGAPKSEIWVDRQGRALGNPVVFCVGEALSVAAGYVPRAPWLMQRLGLEWVFRFLCAPRRLFRRYFIESWRFIGIAARDRASGRRD</sequence>
<evidence type="ECO:0000256" key="2">
    <source>
        <dbReference type="ARBA" id="ARBA00022679"/>
    </source>
</evidence>
<keyword evidence="1 4" id="KW-0328">Glycosyltransferase</keyword>
<organism evidence="4 5">
    <name type="scientific">Methylobacterium brachiatum</name>
    <dbReference type="NCBI Taxonomy" id="269660"/>
    <lineage>
        <taxon>Bacteria</taxon>
        <taxon>Pseudomonadati</taxon>
        <taxon>Pseudomonadota</taxon>
        <taxon>Alphaproteobacteria</taxon>
        <taxon>Hyphomicrobiales</taxon>
        <taxon>Methylobacteriaceae</taxon>
        <taxon>Methylobacterium</taxon>
    </lineage>
</organism>
<dbReference type="CDD" id="cd06533">
    <property type="entry name" value="Glyco_transf_WecG_TagA"/>
    <property type="match status" value="1"/>
</dbReference>
<dbReference type="AlphaFoldDB" id="A0AAJ1WWK1"/>
<feature type="region of interest" description="Disordered" evidence="3">
    <location>
        <begin position="1"/>
        <end position="35"/>
    </location>
</feature>
<evidence type="ECO:0000256" key="3">
    <source>
        <dbReference type="SAM" id="MobiDB-lite"/>
    </source>
</evidence>